<dbReference type="CDD" id="cd19971">
    <property type="entry name" value="PBP1_ABC_sugar_binding-like"/>
    <property type="match status" value="1"/>
</dbReference>
<dbReference type="PANTHER" id="PTHR46847:SF1">
    <property type="entry name" value="D-ALLOSE-BINDING PERIPLASMIC PROTEIN-RELATED"/>
    <property type="match status" value="1"/>
</dbReference>
<name>A0A1M6M191_9FIRM</name>
<keyword evidence="3 4" id="KW-0732">Signal</keyword>
<feature type="domain" description="Periplasmic binding protein" evidence="5">
    <location>
        <begin position="52"/>
        <end position="304"/>
    </location>
</feature>
<dbReference type="OrthoDB" id="9814427at2"/>
<protein>
    <submittedName>
        <fullName evidence="6">Monosaccharide ABC transporter substrate-binding protein, CUT2 family (TC 3.A.1.2.-)</fullName>
    </submittedName>
</protein>
<accession>A0A1M6M191</accession>
<sequence length="331" mass="36309">MKKRLLSIFVMAMLVSSILCGCKKNVGTSEDNAVVEEKDDEEESEDVSLTFGYTCIDMSNPYFQALQLAIQTELEEKGDRLISFDAALSEETQLKQIDTFIEKRVDAVFLCPVDWEGVTPGLEKLKEAGIPIINIDTEVKEIDLVDAYVGSDNKNAGYVCGANLVEEYPEGGKIIVLECPTMNSINDRITGFEEAIANKGFEVIAREDTQGDLQESMDATKRLLEKYDDIDAIMCGNDQTAIGALVSVREANRRGILIYGVDGSPDLKKELVKSDTSCAGTGAQSPVNVGQTAVNVALAVINGEPFEKTTYEETFFIDKDNVELYGTDGWQ</sequence>
<dbReference type="PANTHER" id="PTHR46847">
    <property type="entry name" value="D-ALLOSE-BINDING PERIPLASMIC PROTEIN-RELATED"/>
    <property type="match status" value="1"/>
</dbReference>
<evidence type="ECO:0000313" key="6">
    <source>
        <dbReference type="EMBL" id="SHJ77083.1"/>
    </source>
</evidence>
<dbReference type="AlphaFoldDB" id="A0A1M6M191"/>
<dbReference type="InterPro" id="IPR028082">
    <property type="entry name" value="Peripla_BP_I"/>
</dbReference>
<dbReference type="GO" id="GO:0030313">
    <property type="term" value="C:cell envelope"/>
    <property type="evidence" value="ECO:0007669"/>
    <property type="project" value="UniProtKB-SubCell"/>
</dbReference>
<dbReference type="Proteomes" id="UP000184301">
    <property type="component" value="Unassembled WGS sequence"/>
</dbReference>
<evidence type="ECO:0000256" key="1">
    <source>
        <dbReference type="ARBA" id="ARBA00004196"/>
    </source>
</evidence>
<evidence type="ECO:0000259" key="5">
    <source>
        <dbReference type="Pfam" id="PF13407"/>
    </source>
</evidence>
<dbReference type="STRING" id="1121950.SAMN02745243_01336"/>
<comment type="similarity">
    <text evidence="2">Belongs to the bacterial solute-binding protein 2 family.</text>
</comment>
<gene>
    <name evidence="6" type="ORF">SAMN02745243_01336</name>
</gene>
<reference evidence="6 7" key="1">
    <citation type="submission" date="2016-11" db="EMBL/GenBank/DDBJ databases">
        <authorList>
            <person name="Jaros S."/>
            <person name="Januszkiewicz K."/>
            <person name="Wedrychowicz H."/>
        </authorList>
    </citation>
    <scope>NUCLEOTIDE SEQUENCE [LARGE SCALE GENOMIC DNA]</scope>
    <source>
        <strain evidence="6 7">DSM 15480</strain>
    </source>
</reference>
<evidence type="ECO:0000256" key="4">
    <source>
        <dbReference type="SAM" id="SignalP"/>
    </source>
</evidence>
<dbReference type="GO" id="GO:0030246">
    <property type="term" value="F:carbohydrate binding"/>
    <property type="evidence" value="ECO:0007669"/>
    <property type="project" value="UniProtKB-ARBA"/>
</dbReference>
<dbReference type="Pfam" id="PF13407">
    <property type="entry name" value="Peripla_BP_4"/>
    <property type="match status" value="1"/>
</dbReference>
<proteinExistence type="inferred from homology"/>
<dbReference type="RefSeq" id="WP_073107239.1">
    <property type="nucleotide sequence ID" value="NZ_FQZY01000016.1"/>
</dbReference>
<comment type="subcellular location">
    <subcellularLocation>
        <location evidence="1">Cell envelope</location>
    </subcellularLocation>
</comment>
<evidence type="ECO:0000256" key="2">
    <source>
        <dbReference type="ARBA" id="ARBA00007639"/>
    </source>
</evidence>
<dbReference type="InterPro" id="IPR025997">
    <property type="entry name" value="SBP_2_dom"/>
</dbReference>
<keyword evidence="7" id="KW-1185">Reference proteome</keyword>
<evidence type="ECO:0000313" key="7">
    <source>
        <dbReference type="Proteomes" id="UP000184301"/>
    </source>
</evidence>
<feature type="signal peptide" evidence="4">
    <location>
        <begin position="1"/>
        <end position="21"/>
    </location>
</feature>
<dbReference type="PROSITE" id="PS51257">
    <property type="entry name" value="PROKAR_LIPOPROTEIN"/>
    <property type="match status" value="1"/>
</dbReference>
<dbReference type="Gene3D" id="3.40.50.2300">
    <property type="match status" value="2"/>
</dbReference>
<dbReference type="EMBL" id="FQZY01000016">
    <property type="protein sequence ID" value="SHJ77083.1"/>
    <property type="molecule type" value="Genomic_DNA"/>
</dbReference>
<dbReference type="SUPFAM" id="SSF53822">
    <property type="entry name" value="Periplasmic binding protein-like I"/>
    <property type="match status" value="1"/>
</dbReference>
<evidence type="ECO:0000256" key="3">
    <source>
        <dbReference type="ARBA" id="ARBA00022729"/>
    </source>
</evidence>
<organism evidence="6 7">
    <name type="scientific">Hespellia stercorisuis DSM 15480</name>
    <dbReference type="NCBI Taxonomy" id="1121950"/>
    <lineage>
        <taxon>Bacteria</taxon>
        <taxon>Bacillati</taxon>
        <taxon>Bacillota</taxon>
        <taxon>Clostridia</taxon>
        <taxon>Lachnospirales</taxon>
        <taxon>Lachnospiraceae</taxon>
        <taxon>Hespellia</taxon>
    </lineage>
</organism>
<feature type="chain" id="PRO_5038861727" evidence="4">
    <location>
        <begin position="22"/>
        <end position="331"/>
    </location>
</feature>